<dbReference type="InterPro" id="IPR010994">
    <property type="entry name" value="RuvA_2-like"/>
</dbReference>
<dbReference type="Gene3D" id="1.10.150.320">
    <property type="entry name" value="Photosystem II 12 kDa extrinsic protein"/>
    <property type="match status" value="1"/>
</dbReference>
<organism evidence="1 2">
    <name type="scientific">Sorangium cellulosum</name>
    <name type="common">Polyangium cellulosum</name>
    <dbReference type="NCBI Taxonomy" id="56"/>
    <lineage>
        <taxon>Bacteria</taxon>
        <taxon>Pseudomonadati</taxon>
        <taxon>Myxococcota</taxon>
        <taxon>Polyangia</taxon>
        <taxon>Polyangiales</taxon>
        <taxon>Polyangiaceae</taxon>
        <taxon>Sorangium</taxon>
    </lineage>
</organism>
<feature type="non-terminal residue" evidence="1">
    <location>
        <position position="126"/>
    </location>
</feature>
<reference evidence="1 2" key="1">
    <citation type="submission" date="2014-02" db="EMBL/GenBank/DDBJ databases">
        <title>The small core and large imbalanced accessory genome model reveals a collaborative survival strategy of Sorangium cellulosum strains in nature.</title>
        <authorList>
            <person name="Han K."/>
            <person name="Peng R."/>
            <person name="Blom J."/>
            <person name="Li Y.-Z."/>
        </authorList>
    </citation>
    <scope>NUCLEOTIDE SEQUENCE [LARGE SCALE GENOMIC DNA]</scope>
    <source>
        <strain evidence="1 2">So0157-25</strain>
    </source>
</reference>
<comment type="caution">
    <text evidence="1">The sequence shown here is derived from an EMBL/GenBank/DDBJ whole genome shotgun (WGS) entry which is preliminary data.</text>
</comment>
<evidence type="ECO:0000313" key="2">
    <source>
        <dbReference type="Proteomes" id="UP000075420"/>
    </source>
</evidence>
<dbReference type="EMBL" id="JELY01003224">
    <property type="protein sequence ID" value="KYF50340.1"/>
    <property type="molecule type" value="Genomic_DNA"/>
</dbReference>
<sequence length="126" mass="13736">MRTVHVNEASREQLAALLDLRPEEVEALVRARPFPGLGALRRALPFRVARGVRAFEIPKLDINAASEDDLARKARIPAAAARAVVAARPIYLLSELRGLPEIGAAAFDAVAAIFDVPELVYRDKLT</sequence>
<dbReference type="Proteomes" id="UP000075420">
    <property type="component" value="Unassembled WGS sequence"/>
</dbReference>
<gene>
    <name evidence="1" type="ORF">BE08_40225</name>
</gene>
<dbReference type="SUPFAM" id="SSF47781">
    <property type="entry name" value="RuvA domain 2-like"/>
    <property type="match status" value="1"/>
</dbReference>
<proteinExistence type="predicted"/>
<accession>A0A150P3U3</accession>
<dbReference type="Pfam" id="PF12836">
    <property type="entry name" value="HHH_3"/>
    <property type="match status" value="1"/>
</dbReference>
<evidence type="ECO:0000313" key="1">
    <source>
        <dbReference type="EMBL" id="KYF50340.1"/>
    </source>
</evidence>
<protein>
    <submittedName>
        <fullName evidence="1">Uncharacterized protein</fullName>
    </submittedName>
</protein>
<name>A0A150P3U3_SORCE</name>
<dbReference type="AlphaFoldDB" id="A0A150P3U3"/>